<feature type="non-terminal residue" evidence="1">
    <location>
        <position position="1"/>
    </location>
</feature>
<name>A0A1M2VGS1_TRAPU</name>
<dbReference type="EMBL" id="MNAD01001264">
    <property type="protein sequence ID" value="OJT06767.1"/>
    <property type="molecule type" value="Genomic_DNA"/>
</dbReference>
<accession>A0A1M2VGS1</accession>
<dbReference type="Proteomes" id="UP000184267">
    <property type="component" value="Unassembled WGS sequence"/>
</dbReference>
<organism evidence="1 2">
    <name type="scientific">Trametes pubescens</name>
    <name type="common">White-rot fungus</name>
    <dbReference type="NCBI Taxonomy" id="154538"/>
    <lineage>
        <taxon>Eukaryota</taxon>
        <taxon>Fungi</taxon>
        <taxon>Dikarya</taxon>
        <taxon>Basidiomycota</taxon>
        <taxon>Agaricomycotina</taxon>
        <taxon>Agaricomycetes</taxon>
        <taxon>Polyporales</taxon>
        <taxon>Polyporaceae</taxon>
        <taxon>Trametes</taxon>
    </lineage>
</organism>
<evidence type="ECO:0000313" key="2">
    <source>
        <dbReference type="Proteomes" id="UP000184267"/>
    </source>
</evidence>
<comment type="caution">
    <text evidence="1">The sequence shown here is derived from an EMBL/GenBank/DDBJ whole genome shotgun (WGS) entry which is preliminary data.</text>
</comment>
<feature type="non-terminal residue" evidence="1">
    <location>
        <position position="125"/>
    </location>
</feature>
<sequence length="125" mass="13793">TRHNHPGLSITSSARRCSRGQSCGRSLAVAYTPACGYVDTRAGAPTFSPRISPARCRLPQRLCFRARCMHFDERHEDPRRARGDACTLFSAALPAMRPGELGLGILSYACVLFAMPYELTQHARL</sequence>
<proteinExistence type="predicted"/>
<reference evidence="1 2" key="1">
    <citation type="submission" date="2016-10" db="EMBL/GenBank/DDBJ databases">
        <title>Genome sequence of the basidiomycete white-rot fungus Trametes pubescens.</title>
        <authorList>
            <person name="Makela M.R."/>
            <person name="Granchi Z."/>
            <person name="Peng M."/>
            <person name="De Vries R.P."/>
            <person name="Grigoriev I."/>
            <person name="Riley R."/>
            <person name="Hilden K."/>
        </authorList>
    </citation>
    <scope>NUCLEOTIDE SEQUENCE [LARGE SCALE GENOMIC DNA]</scope>
    <source>
        <strain evidence="1 2">FBCC735</strain>
    </source>
</reference>
<dbReference type="AlphaFoldDB" id="A0A1M2VGS1"/>
<protein>
    <submittedName>
        <fullName evidence="1">Uncharacterized protein</fullName>
    </submittedName>
</protein>
<evidence type="ECO:0000313" key="1">
    <source>
        <dbReference type="EMBL" id="OJT06767.1"/>
    </source>
</evidence>
<gene>
    <name evidence="1" type="ORF">TRAPUB_2386</name>
</gene>
<keyword evidence="2" id="KW-1185">Reference proteome</keyword>